<evidence type="ECO:0000313" key="5">
    <source>
        <dbReference type="Proteomes" id="UP000094769"/>
    </source>
</evidence>
<accession>A0A7Z0VJ16</accession>
<keyword evidence="2" id="KW-0813">Transport</keyword>
<dbReference type="PANTHER" id="PTHR42930:SF3">
    <property type="entry name" value="PHOSPHATE-SPECIFIC TRANSPORT SYSTEM ACCESSORY PROTEIN PHOU"/>
    <property type="match status" value="1"/>
</dbReference>
<comment type="similarity">
    <text evidence="1">Belongs to the PhoU family.</text>
</comment>
<dbReference type="InterPro" id="IPR028366">
    <property type="entry name" value="PhoU"/>
</dbReference>
<dbReference type="PANTHER" id="PTHR42930">
    <property type="entry name" value="PHOSPHATE-SPECIFIC TRANSPORT SYSTEM ACCESSORY PROTEIN PHOU"/>
    <property type="match status" value="1"/>
</dbReference>
<evidence type="ECO:0000259" key="3">
    <source>
        <dbReference type="Pfam" id="PF01895"/>
    </source>
</evidence>
<dbReference type="GO" id="GO:0030643">
    <property type="term" value="P:intracellular phosphate ion homeostasis"/>
    <property type="evidence" value="ECO:0007669"/>
    <property type="project" value="InterPro"/>
</dbReference>
<feature type="domain" description="PhoU" evidence="3">
    <location>
        <begin position="20"/>
        <end position="106"/>
    </location>
</feature>
<keyword evidence="2" id="KW-0592">Phosphate transport</keyword>
<evidence type="ECO:0000256" key="2">
    <source>
        <dbReference type="ARBA" id="ARBA00022592"/>
    </source>
</evidence>
<gene>
    <name evidence="4" type="primary">phoU_2</name>
    <name evidence="4" type="ORF">CODIS_37600</name>
</gene>
<dbReference type="SUPFAM" id="SSF52788">
    <property type="entry name" value="Phosphotyrosine protein phosphatases I"/>
    <property type="match status" value="1"/>
</dbReference>
<dbReference type="RefSeq" id="WP_069127906.1">
    <property type="nucleotide sequence ID" value="NZ_MARB01000029.1"/>
</dbReference>
<dbReference type="GO" id="GO:0045936">
    <property type="term" value="P:negative regulation of phosphate metabolic process"/>
    <property type="evidence" value="ECO:0007669"/>
    <property type="project" value="InterPro"/>
</dbReference>
<dbReference type="InterPro" id="IPR026022">
    <property type="entry name" value="PhoU_dom"/>
</dbReference>
<protein>
    <submittedName>
        <fullName evidence="4">Phosphate-specific transport system accessory protein PhoU</fullName>
    </submittedName>
</protein>
<dbReference type="GO" id="GO:0006817">
    <property type="term" value="P:phosphate ion transport"/>
    <property type="evidence" value="ECO:0007669"/>
    <property type="project" value="UniProtKB-KW"/>
</dbReference>
<evidence type="ECO:0000256" key="1">
    <source>
        <dbReference type="ARBA" id="ARBA00008107"/>
    </source>
</evidence>
<dbReference type="OrthoDB" id="9814256at2"/>
<dbReference type="AlphaFoldDB" id="A0A7Z0VJ16"/>
<dbReference type="SUPFAM" id="SSF109755">
    <property type="entry name" value="PhoU-like"/>
    <property type="match status" value="1"/>
</dbReference>
<feature type="domain" description="PhoU" evidence="3">
    <location>
        <begin position="123"/>
        <end position="204"/>
    </location>
</feature>
<dbReference type="InterPro" id="IPR036196">
    <property type="entry name" value="Ptyr_pPase_sf"/>
</dbReference>
<dbReference type="NCBIfam" id="TIGR02135">
    <property type="entry name" value="phoU_full"/>
    <property type="match status" value="1"/>
</dbReference>
<dbReference type="Gene3D" id="1.20.58.220">
    <property type="entry name" value="Phosphate transport system protein phou homolog 2, domain 2"/>
    <property type="match status" value="1"/>
</dbReference>
<proteinExistence type="inferred from homology"/>
<name>A0A7Z0VJ16_9GAMM</name>
<dbReference type="InterPro" id="IPR038078">
    <property type="entry name" value="PhoU-like_sf"/>
</dbReference>
<keyword evidence="5" id="KW-1185">Reference proteome</keyword>
<dbReference type="Proteomes" id="UP000094769">
    <property type="component" value="Unassembled WGS sequence"/>
</dbReference>
<dbReference type="Gene3D" id="3.40.50.2300">
    <property type="match status" value="1"/>
</dbReference>
<evidence type="ECO:0000313" key="4">
    <source>
        <dbReference type="EMBL" id="ODJ86044.1"/>
    </source>
</evidence>
<dbReference type="Pfam" id="PF01895">
    <property type="entry name" value="PhoU"/>
    <property type="match status" value="2"/>
</dbReference>
<sequence>MAHLEERLERDLNDIHDRVAKMGAQVQEAVRNAVKALQTGDKILAYNTVLNDNPINRCMRDIDRICHRFFAIHIPSGGHLRLLSSVIRTNIELERIGDYAVTIAREAAQLSQPPSGGLGRELDRIAGETMNMLQLAISAFTELNADAAKSTMTLAKEMEHNLDVVYTEMMENDERTKVEEVLAIFVVFTQLKRVADQAKNLCEDTVFAVTGEQKSPKTFNILFVDEDNSSLSQLAEAIARINHPTVGNYASAGRIKAEALDPNLAKFFDEKGIDYSDAKPTSIEQLTPKEISEQHVVVSLQGEISSYLSRIPFHTSALEWGLGEVPEDEDIHEYDSIYRELAILIKDLMELLRGEGAG</sequence>
<dbReference type="EMBL" id="MARB01000029">
    <property type="protein sequence ID" value="ODJ86044.1"/>
    <property type="molecule type" value="Genomic_DNA"/>
</dbReference>
<reference evidence="4 5" key="1">
    <citation type="submission" date="2016-06" db="EMBL/GenBank/DDBJ databases">
        <title>Genome sequence of endosymbiont of Candidatus Endolucinida thiodiazotropha.</title>
        <authorList>
            <person name="Poehlein A."/>
            <person name="Koenig S."/>
            <person name="Heiden S.E."/>
            <person name="Thuermer A."/>
            <person name="Voget S."/>
            <person name="Daniel R."/>
            <person name="Markert S."/>
            <person name="Gros O."/>
            <person name="Schweder T."/>
        </authorList>
    </citation>
    <scope>NUCLEOTIDE SEQUENCE [LARGE SCALE GENOMIC DNA]</scope>
    <source>
        <strain evidence="4 5">COS</strain>
    </source>
</reference>
<organism evidence="4 5">
    <name type="scientific">Candidatus Thiodiazotropha endolucinida</name>
    <dbReference type="NCBI Taxonomy" id="1655433"/>
    <lineage>
        <taxon>Bacteria</taxon>
        <taxon>Pseudomonadati</taxon>
        <taxon>Pseudomonadota</taxon>
        <taxon>Gammaproteobacteria</taxon>
        <taxon>Chromatiales</taxon>
        <taxon>Sedimenticolaceae</taxon>
        <taxon>Candidatus Thiodiazotropha</taxon>
    </lineage>
</organism>
<comment type="caution">
    <text evidence="4">The sequence shown here is derived from an EMBL/GenBank/DDBJ whole genome shotgun (WGS) entry which is preliminary data.</text>
</comment>